<feature type="region of interest" description="Disordered" evidence="1">
    <location>
        <begin position="1"/>
        <end position="40"/>
    </location>
</feature>
<gene>
    <name evidence="2" type="ORF">TCIL3000_5_1720</name>
</gene>
<feature type="compositionally biased region" description="Polar residues" evidence="1">
    <location>
        <begin position="486"/>
        <end position="512"/>
    </location>
</feature>
<accession>G0UMR1</accession>
<feature type="non-terminal residue" evidence="2">
    <location>
        <position position="1"/>
    </location>
</feature>
<proteinExistence type="predicted"/>
<feature type="region of interest" description="Disordered" evidence="1">
    <location>
        <begin position="477"/>
        <end position="524"/>
    </location>
</feature>
<evidence type="ECO:0000256" key="1">
    <source>
        <dbReference type="SAM" id="MobiDB-lite"/>
    </source>
</evidence>
<feature type="compositionally biased region" description="Low complexity" evidence="1">
    <location>
        <begin position="1"/>
        <end position="13"/>
    </location>
</feature>
<dbReference type="EMBL" id="HE575318">
    <property type="protein sequence ID" value="CCC90469.1"/>
    <property type="molecule type" value="Genomic_DNA"/>
</dbReference>
<name>G0UMR1_TRYCI</name>
<protein>
    <submittedName>
        <fullName evidence="2">Uncharacterized protein</fullName>
    </submittedName>
</protein>
<sequence>VGSSRSVSTSSSSQEGQMRGEPSNEESALLLLADDESGELPPLPFDTAGRAVLSRSSSCVQKRKAKLPGRTETSTLLEELIEPGIRAGRNLLASECGSGGVCAVPDVEQCMQLFPKELRTTEGIARLTKMYPPFALLLLEAFVKESGYRCSMSPVVRVVTCRLVELVAPVILLQRSCQDTATSIDAVGEGEGTISQNNTCNVTVPWAQRLLATTTISLIKTLDDSPWCLTLFSFLVQLQLVEPGELGPVLHRHASELSKLPQQWTQEVALAYCVVTYEGLKPTAAEEESTFTSLMNNHNKYSLEEEEPKILQLWQLKDCYKNIEEDVINFDSTPDRSEGNNDTLAMLFDNLVAATEKGVLDISLDTRVLSHRTASSSEVHSPTCGDGHRKNETDATTTSDIQWNFPEKVPAELTLSVGTVMTCMILCAGTQSARTVVTLSQWLLRCLRVLPTIPCAVALTHMMLKYPHVLRDESFRLGSTERSSRKSAANSNGARSPTSPRQAATTNHSGGDNNHRSNDSPRGVVPFRNSVVEIGCRLALEALQKQARTLASQHFLQTCGQTRGSRNAQMSPGSVLYELQDVQCYLFMILQALALRCTTPLLAEVQDMIALLFVTSARLRVSVADITTNEEGCLVTRRILQLVDESFRASVCIIDLLVHDYSVEYPRSLCRKLAYLLLPQNTLFEDLHRIGAWAQHADYLETVKAAAETCFTAARSGVTKLQGNLDSWKKKEVQVEGNFRDSASLSARSAGNAYPPHLLPITVQERVCCVEKADNSGCSSPADKEALPSSLAGLLPSSRGPFCFSATQYGGGLTARQKQWWTRRMIVYFVEQWWCQRAGVQVEIPLVCATPHDKINESATRDVELLNSVSMKSFFQCATELI</sequence>
<reference evidence="2" key="1">
    <citation type="journal article" date="2012" name="Proc. Natl. Acad. Sci. U.S.A.">
        <title>Antigenic diversity is generated by distinct evolutionary mechanisms in African trypanosome species.</title>
        <authorList>
            <person name="Jackson A.P."/>
            <person name="Berry A."/>
            <person name="Aslett M."/>
            <person name="Allison H.C."/>
            <person name="Burton P."/>
            <person name="Vavrova-Anderson J."/>
            <person name="Brown R."/>
            <person name="Browne H."/>
            <person name="Corton N."/>
            <person name="Hauser H."/>
            <person name="Gamble J."/>
            <person name="Gilderthorp R."/>
            <person name="Marcello L."/>
            <person name="McQuillan J."/>
            <person name="Otto T.D."/>
            <person name="Quail M.A."/>
            <person name="Sanders M.J."/>
            <person name="van Tonder A."/>
            <person name="Ginger M.L."/>
            <person name="Field M.C."/>
            <person name="Barry J.D."/>
            <person name="Hertz-Fowler C."/>
            <person name="Berriman M."/>
        </authorList>
    </citation>
    <scope>NUCLEOTIDE SEQUENCE</scope>
    <source>
        <strain evidence="2">IL3000</strain>
    </source>
</reference>
<evidence type="ECO:0000313" key="2">
    <source>
        <dbReference type="EMBL" id="CCC90469.1"/>
    </source>
</evidence>
<feature type="region of interest" description="Disordered" evidence="1">
    <location>
        <begin position="373"/>
        <end position="393"/>
    </location>
</feature>
<organism evidence="2">
    <name type="scientific">Trypanosoma congolense (strain IL3000)</name>
    <dbReference type="NCBI Taxonomy" id="1068625"/>
    <lineage>
        <taxon>Eukaryota</taxon>
        <taxon>Discoba</taxon>
        <taxon>Euglenozoa</taxon>
        <taxon>Kinetoplastea</taxon>
        <taxon>Metakinetoplastina</taxon>
        <taxon>Trypanosomatida</taxon>
        <taxon>Trypanosomatidae</taxon>
        <taxon>Trypanosoma</taxon>
        <taxon>Nannomonas</taxon>
    </lineage>
</organism>
<dbReference type="AlphaFoldDB" id="G0UMR1"/>
<dbReference type="VEuPathDB" id="TriTrypDB:TcIL3000_5_1720"/>